<keyword evidence="3" id="KW-1185">Reference proteome</keyword>
<dbReference type="GeneID" id="63725427"/>
<dbReference type="EMBL" id="KV878127">
    <property type="protein sequence ID" value="OJI99741.1"/>
    <property type="molecule type" value="Genomic_DNA"/>
</dbReference>
<dbReference type="Proteomes" id="UP000184073">
    <property type="component" value="Unassembled WGS sequence"/>
</dbReference>
<dbReference type="VEuPathDB" id="FungiDB:ASPVEDRAFT_26522"/>
<name>A0A1L9PE28_ASPVE</name>
<reference evidence="3" key="1">
    <citation type="journal article" date="2017" name="Genome Biol.">
        <title>Comparative genomics reveals high biological diversity and specific adaptations in the industrially and medically important fungal genus Aspergillus.</title>
        <authorList>
            <person name="de Vries R.P."/>
            <person name="Riley R."/>
            <person name="Wiebenga A."/>
            <person name="Aguilar-Osorio G."/>
            <person name="Amillis S."/>
            <person name="Uchima C.A."/>
            <person name="Anderluh G."/>
            <person name="Asadollahi M."/>
            <person name="Askin M."/>
            <person name="Barry K."/>
            <person name="Battaglia E."/>
            <person name="Bayram O."/>
            <person name="Benocci T."/>
            <person name="Braus-Stromeyer S.A."/>
            <person name="Caldana C."/>
            <person name="Canovas D."/>
            <person name="Cerqueira G.C."/>
            <person name="Chen F."/>
            <person name="Chen W."/>
            <person name="Choi C."/>
            <person name="Clum A."/>
            <person name="Dos Santos R.A."/>
            <person name="Damasio A.R."/>
            <person name="Diallinas G."/>
            <person name="Emri T."/>
            <person name="Fekete E."/>
            <person name="Flipphi M."/>
            <person name="Freyberg S."/>
            <person name="Gallo A."/>
            <person name="Gournas C."/>
            <person name="Habgood R."/>
            <person name="Hainaut M."/>
            <person name="Harispe M.L."/>
            <person name="Henrissat B."/>
            <person name="Hilden K.S."/>
            <person name="Hope R."/>
            <person name="Hossain A."/>
            <person name="Karabika E."/>
            <person name="Karaffa L."/>
            <person name="Karanyi Z."/>
            <person name="Krasevec N."/>
            <person name="Kuo A."/>
            <person name="Kusch H."/>
            <person name="LaButti K."/>
            <person name="Lagendijk E.L."/>
            <person name="Lapidus A."/>
            <person name="Levasseur A."/>
            <person name="Lindquist E."/>
            <person name="Lipzen A."/>
            <person name="Logrieco A.F."/>
            <person name="MacCabe A."/>
            <person name="Maekelae M.R."/>
            <person name="Malavazi I."/>
            <person name="Melin P."/>
            <person name="Meyer V."/>
            <person name="Mielnichuk N."/>
            <person name="Miskei M."/>
            <person name="Molnar A.P."/>
            <person name="Mule G."/>
            <person name="Ngan C.Y."/>
            <person name="Orejas M."/>
            <person name="Orosz E."/>
            <person name="Ouedraogo J.P."/>
            <person name="Overkamp K.M."/>
            <person name="Park H.-S."/>
            <person name="Perrone G."/>
            <person name="Piumi F."/>
            <person name="Punt P.J."/>
            <person name="Ram A.F."/>
            <person name="Ramon A."/>
            <person name="Rauscher S."/>
            <person name="Record E."/>
            <person name="Riano-Pachon D.M."/>
            <person name="Robert V."/>
            <person name="Roehrig J."/>
            <person name="Ruller R."/>
            <person name="Salamov A."/>
            <person name="Salih N.S."/>
            <person name="Samson R.A."/>
            <person name="Sandor E."/>
            <person name="Sanguinetti M."/>
            <person name="Schuetze T."/>
            <person name="Sepcic K."/>
            <person name="Shelest E."/>
            <person name="Sherlock G."/>
            <person name="Sophianopoulou V."/>
            <person name="Squina F.M."/>
            <person name="Sun H."/>
            <person name="Susca A."/>
            <person name="Todd R.B."/>
            <person name="Tsang A."/>
            <person name="Unkles S.E."/>
            <person name="van de Wiele N."/>
            <person name="van Rossen-Uffink D."/>
            <person name="Oliveira J.V."/>
            <person name="Vesth T.C."/>
            <person name="Visser J."/>
            <person name="Yu J.-H."/>
            <person name="Zhou M."/>
            <person name="Andersen M.R."/>
            <person name="Archer D.B."/>
            <person name="Baker S.E."/>
            <person name="Benoit I."/>
            <person name="Brakhage A.A."/>
            <person name="Braus G.H."/>
            <person name="Fischer R."/>
            <person name="Frisvad J.C."/>
            <person name="Goldman G.H."/>
            <person name="Houbraken J."/>
            <person name="Oakley B."/>
            <person name="Pocsi I."/>
            <person name="Scazzocchio C."/>
            <person name="Seiboth B."/>
            <person name="vanKuyk P.A."/>
            <person name="Wortman J."/>
            <person name="Dyer P.S."/>
            <person name="Grigoriev I.V."/>
        </authorList>
    </citation>
    <scope>NUCLEOTIDE SEQUENCE [LARGE SCALE GENOMIC DNA]</scope>
    <source>
        <strain evidence="3">CBS 583.65</strain>
    </source>
</reference>
<dbReference type="OrthoDB" id="4510787at2759"/>
<feature type="compositionally biased region" description="Basic and acidic residues" evidence="1">
    <location>
        <begin position="30"/>
        <end position="49"/>
    </location>
</feature>
<evidence type="ECO:0000313" key="2">
    <source>
        <dbReference type="EMBL" id="OJI99741.1"/>
    </source>
</evidence>
<proteinExistence type="predicted"/>
<organism evidence="2 3">
    <name type="scientific">Aspergillus versicolor CBS 583.65</name>
    <dbReference type="NCBI Taxonomy" id="1036611"/>
    <lineage>
        <taxon>Eukaryota</taxon>
        <taxon>Fungi</taxon>
        <taxon>Dikarya</taxon>
        <taxon>Ascomycota</taxon>
        <taxon>Pezizomycotina</taxon>
        <taxon>Eurotiomycetes</taxon>
        <taxon>Eurotiomycetidae</taxon>
        <taxon>Eurotiales</taxon>
        <taxon>Aspergillaceae</taxon>
        <taxon>Aspergillus</taxon>
        <taxon>Aspergillus subgen. Nidulantes</taxon>
    </lineage>
</organism>
<evidence type="ECO:0000256" key="1">
    <source>
        <dbReference type="SAM" id="MobiDB-lite"/>
    </source>
</evidence>
<feature type="region of interest" description="Disordered" evidence="1">
    <location>
        <begin position="1"/>
        <end position="79"/>
    </location>
</feature>
<accession>A0A1L9PE28</accession>
<gene>
    <name evidence="2" type="ORF">ASPVEDRAFT_26522</name>
</gene>
<evidence type="ECO:0000313" key="3">
    <source>
        <dbReference type="Proteomes" id="UP000184073"/>
    </source>
</evidence>
<protein>
    <submittedName>
        <fullName evidence="2">Uncharacterized protein</fullName>
    </submittedName>
</protein>
<feature type="region of interest" description="Disordered" evidence="1">
    <location>
        <begin position="300"/>
        <end position="344"/>
    </location>
</feature>
<dbReference type="RefSeq" id="XP_040665504.1">
    <property type="nucleotide sequence ID" value="XM_040809916.1"/>
</dbReference>
<dbReference type="AlphaFoldDB" id="A0A1L9PE28"/>
<sequence length="344" mass="39597">MARVDPYADIEEGEIIESPKEIPQQPRADSTWRRSDRRMSPAREAKLRAEPYPPSYTRSRSPGPVPDPKGQEPENTPQTAQELKIQLDQFIFKWNQKQKTAKEIPMRADGYARAVARLEKFPVWRKVGNGTLEDPEISWISEPDDSPRGRVAGIEKTCRQACYKMGTRRLWIRKYDHGTTRTITRTAYGRIQKTISEDDPHITVYMGDSLHYLYEGHVYCSYDDTRPNIPSGLAKPEQRRFAKDGNTDPIPVLNRTDLRQKAYDTGLLRDPWRMSTTYNNKYTPDVRAVANNAAHSDKYDSSAVASNSRGSWRRHTSTNQTNAATRDSWRRPNNEPSLIEKLWA</sequence>